<dbReference type="InterPro" id="IPR045086">
    <property type="entry name" value="OBG_GTPase"/>
</dbReference>
<dbReference type="GO" id="GO:0042254">
    <property type="term" value="P:ribosome biogenesis"/>
    <property type="evidence" value="ECO:0007669"/>
    <property type="project" value="UniProtKB-UniRule"/>
</dbReference>
<dbReference type="Pfam" id="PF01926">
    <property type="entry name" value="MMR_HSR1"/>
    <property type="match status" value="1"/>
</dbReference>
<dbReference type="PRINTS" id="PR00326">
    <property type="entry name" value="GTP1OBG"/>
</dbReference>
<comment type="subunit">
    <text evidence="7">Monomer.</text>
</comment>
<dbReference type="CDD" id="cd01898">
    <property type="entry name" value="Obg"/>
    <property type="match status" value="1"/>
</dbReference>
<dbReference type="InterPro" id="IPR027417">
    <property type="entry name" value="P-loop_NTPase"/>
</dbReference>
<name>A0A2M6WKF7_9BACT</name>
<comment type="cofactor">
    <cofactor evidence="7">
        <name>Mg(2+)</name>
        <dbReference type="ChEBI" id="CHEBI:18420"/>
    </cofactor>
</comment>
<dbReference type="PANTHER" id="PTHR11702">
    <property type="entry name" value="DEVELOPMENTALLY REGULATED GTP-BINDING PROTEIN-RELATED"/>
    <property type="match status" value="1"/>
</dbReference>
<keyword evidence="2 7" id="KW-0963">Cytoplasm</keyword>
<dbReference type="GO" id="GO:0003924">
    <property type="term" value="F:GTPase activity"/>
    <property type="evidence" value="ECO:0007669"/>
    <property type="project" value="UniProtKB-UniRule"/>
</dbReference>
<dbReference type="NCBIfam" id="NF008956">
    <property type="entry name" value="PRK12299.1"/>
    <property type="match status" value="1"/>
</dbReference>
<evidence type="ECO:0000256" key="3">
    <source>
        <dbReference type="ARBA" id="ARBA00022741"/>
    </source>
</evidence>
<evidence type="ECO:0000313" key="10">
    <source>
        <dbReference type="EMBL" id="PIT93275.1"/>
    </source>
</evidence>
<keyword evidence="4 7" id="KW-0378">Hydrolase</keyword>
<dbReference type="Pfam" id="PF01018">
    <property type="entry name" value="GTP1_OBG"/>
    <property type="match status" value="1"/>
</dbReference>
<dbReference type="InterPro" id="IPR006169">
    <property type="entry name" value="GTP1_OBG_dom"/>
</dbReference>
<feature type="binding site" evidence="7">
    <location>
        <begin position="186"/>
        <end position="190"/>
    </location>
    <ligand>
        <name>GTP</name>
        <dbReference type="ChEBI" id="CHEBI:37565"/>
    </ligand>
</feature>
<feature type="binding site" evidence="7">
    <location>
        <begin position="212"/>
        <end position="215"/>
    </location>
    <ligand>
        <name>GTP</name>
        <dbReference type="ChEBI" id="CHEBI:37565"/>
    </ligand>
</feature>
<dbReference type="PROSITE" id="PS51710">
    <property type="entry name" value="G_OBG"/>
    <property type="match status" value="1"/>
</dbReference>
<feature type="domain" description="Obg" evidence="9">
    <location>
        <begin position="1"/>
        <end position="154"/>
    </location>
</feature>
<keyword evidence="6 7" id="KW-0342">GTP-binding</keyword>
<reference evidence="11" key="1">
    <citation type="submission" date="2017-09" db="EMBL/GenBank/DDBJ databases">
        <title>Depth-based differentiation of microbial function through sediment-hosted aquifers and enrichment of novel symbionts in the deep terrestrial subsurface.</title>
        <authorList>
            <person name="Probst A.J."/>
            <person name="Ladd B."/>
            <person name="Jarett J.K."/>
            <person name="Geller-Mcgrath D.E."/>
            <person name="Sieber C.M.K."/>
            <person name="Emerson J.B."/>
            <person name="Anantharaman K."/>
            <person name="Thomas B.C."/>
            <person name="Malmstrom R."/>
            <person name="Stieglmeier M."/>
            <person name="Klingl A."/>
            <person name="Woyke T."/>
            <person name="Ryan C.M."/>
            <person name="Banfield J.F."/>
        </authorList>
    </citation>
    <scope>NUCLEOTIDE SEQUENCE [LARGE SCALE GENOMIC DNA]</scope>
</reference>
<feature type="binding site" evidence="7">
    <location>
        <begin position="279"/>
        <end position="282"/>
    </location>
    <ligand>
        <name>GTP</name>
        <dbReference type="ChEBI" id="CHEBI:37565"/>
    </ligand>
</feature>
<dbReference type="InterPro" id="IPR014100">
    <property type="entry name" value="GTP-bd_Obg/CgtA"/>
</dbReference>
<dbReference type="NCBIfam" id="TIGR02729">
    <property type="entry name" value="Obg_CgtA"/>
    <property type="match status" value="1"/>
</dbReference>
<dbReference type="FunFam" id="2.70.210.12:FF:000001">
    <property type="entry name" value="GTPase Obg"/>
    <property type="match status" value="1"/>
</dbReference>
<evidence type="ECO:0000256" key="1">
    <source>
        <dbReference type="ARBA" id="ARBA00007699"/>
    </source>
</evidence>
<gene>
    <name evidence="7" type="primary">obg</name>
    <name evidence="10" type="ORF">COU06_00770</name>
</gene>
<dbReference type="PIRSF" id="PIRSF002401">
    <property type="entry name" value="GTP_bd_Obg/CgtA"/>
    <property type="match status" value="1"/>
</dbReference>
<dbReference type="PANTHER" id="PTHR11702:SF31">
    <property type="entry name" value="MITOCHONDRIAL RIBOSOME-ASSOCIATED GTPASE 2"/>
    <property type="match status" value="1"/>
</dbReference>
<evidence type="ECO:0000313" key="11">
    <source>
        <dbReference type="Proteomes" id="UP000229112"/>
    </source>
</evidence>
<accession>A0A2M6WKF7</accession>
<evidence type="ECO:0000256" key="4">
    <source>
        <dbReference type="ARBA" id="ARBA00022801"/>
    </source>
</evidence>
<keyword evidence="7" id="KW-0479">Metal-binding</keyword>
<dbReference type="GO" id="GO:0000287">
    <property type="term" value="F:magnesium ion binding"/>
    <property type="evidence" value="ECO:0007669"/>
    <property type="project" value="InterPro"/>
</dbReference>
<evidence type="ECO:0000256" key="5">
    <source>
        <dbReference type="ARBA" id="ARBA00022842"/>
    </source>
</evidence>
<keyword evidence="5 7" id="KW-0460">Magnesium</keyword>
<feature type="binding site" evidence="7">
    <location>
        <begin position="307"/>
        <end position="309"/>
    </location>
    <ligand>
        <name>GTP</name>
        <dbReference type="ChEBI" id="CHEBI:37565"/>
    </ligand>
</feature>
<dbReference type="PROSITE" id="PS51883">
    <property type="entry name" value="OBG"/>
    <property type="match status" value="1"/>
</dbReference>
<dbReference type="AlphaFoldDB" id="A0A2M6WKF7"/>
<feature type="binding site" evidence="7">
    <location>
        <begin position="161"/>
        <end position="168"/>
    </location>
    <ligand>
        <name>GTP</name>
        <dbReference type="ChEBI" id="CHEBI:37565"/>
    </ligand>
</feature>
<feature type="domain" description="OBG-type G" evidence="8">
    <location>
        <begin position="155"/>
        <end position="324"/>
    </location>
</feature>
<dbReference type="EC" id="3.6.5.-" evidence="7"/>
<dbReference type="Gene3D" id="3.40.50.300">
    <property type="entry name" value="P-loop containing nucleotide triphosphate hydrolases"/>
    <property type="match status" value="1"/>
</dbReference>
<dbReference type="InterPro" id="IPR036726">
    <property type="entry name" value="GTP1_OBG_dom_sf"/>
</dbReference>
<protein>
    <recommendedName>
        <fullName evidence="7">GTPase Obg</fullName>
        <ecNumber evidence="7">3.6.5.-</ecNumber>
    </recommendedName>
    <alternativeName>
        <fullName evidence="7">GTP-binding protein Obg</fullName>
    </alternativeName>
</protein>
<dbReference type="Gene3D" id="2.70.210.12">
    <property type="entry name" value="GTP1/OBG domain"/>
    <property type="match status" value="1"/>
</dbReference>
<dbReference type="GO" id="GO:0005737">
    <property type="term" value="C:cytoplasm"/>
    <property type="evidence" value="ECO:0007669"/>
    <property type="project" value="UniProtKB-SubCell"/>
</dbReference>
<feature type="binding site" evidence="7">
    <location>
        <position position="168"/>
    </location>
    <ligand>
        <name>Mg(2+)</name>
        <dbReference type="ChEBI" id="CHEBI:18420"/>
    </ligand>
</feature>
<evidence type="ECO:0000259" key="9">
    <source>
        <dbReference type="PROSITE" id="PS51883"/>
    </source>
</evidence>
<dbReference type="InterPro" id="IPR031167">
    <property type="entry name" value="G_OBG"/>
</dbReference>
<dbReference type="EMBL" id="PFAY01000006">
    <property type="protein sequence ID" value="PIT93275.1"/>
    <property type="molecule type" value="Genomic_DNA"/>
</dbReference>
<comment type="function">
    <text evidence="7">An essential GTPase which binds GTP, GDP and possibly (p)ppGpp with moderate affinity, with high nucleotide exchange rates and a fairly low GTP hydrolysis rate. Plays a role in control of the cell cycle, stress response, ribosome biogenesis and in those bacteria that undergo differentiation, in morphogenesis control.</text>
</comment>
<sequence length="324" mass="35739">MLIDEVKIKVRAGHGGPGAVLFNKIPGMQGPTGGNGGRGGSIIFKGVVDVFALKRYRFDKDFFAEDGKRGMSNLKAGGAGKDLELLVPMGTLIYEGEELLTEINSENKEFLIAKGGKGGRGNFEFRSATKTTPMYAQKGLPGDEKDLRLELQLIADVGLIGFPNAGKSSLLNEVTAAHAKIGSYPFTTLEPNLGVYIGTKEKNYGRHIVLADIPGLISGASKGKGLGIKFLKHIKRTRVLFHCLSCESKTPVKEYKVIRDELEKYDLDLSKKKEYLLLTKTDLISKERLKKLVTKMKKYNKDIYTVSVYDYDSIELLKDLLNKI</sequence>
<evidence type="ECO:0000256" key="2">
    <source>
        <dbReference type="ARBA" id="ARBA00022490"/>
    </source>
</evidence>
<comment type="similarity">
    <text evidence="1 7">Belongs to the TRAFAC class OBG-HflX-like GTPase superfamily. OBG GTPase family.</text>
</comment>
<keyword evidence="3 7" id="KW-0547">Nucleotide-binding</keyword>
<dbReference type="GO" id="GO:0005525">
    <property type="term" value="F:GTP binding"/>
    <property type="evidence" value="ECO:0007669"/>
    <property type="project" value="UniProtKB-UniRule"/>
</dbReference>
<dbReference type="SUPFAM" id="SSF82051">
    <property type="entry name" value="Obg GTP-binding protein N-terminal domain"/>
    <property type="match status" value="1"/>
</dbReference>
<dbReference type="InterPro" id="IPR006073">
    <property type="entry name" value="GTP-bd"/>
</dbReference>
<evidence type="ECO:0000259" key="8">
    <source>
        <dbReference type="PROSITE" id="PS51710"/>
    </source>
</evidence>
<comment type="caution">
    <text evidence="10">The sequence shown here is derived from an EMBL/GenBank/DDBJ whole genome shotgun (WGS) entry which is preliminary data.</text>
</comment>
<evidence type="ECO:0000256" key="7">
    <source>
        <dbReference type="HAMAP-Rule" id="MF_01454"/>
    </source>
</evidence>
<dbReference type="HAMAP" id="MF_01454">
    <property type="entry name" value="GTPase_Obg"/>
    <property type="match status" value="1"/>
</dbReference>
<dbReference type="Proteomes" id="UP000229112">
    <property type="component" value="Unassembled WGS sequence"/>
</dbReference>
<feature type="binding site" evidence="7">
    <location>
        <position position="188"/>
    </location>
    <ligand>
        <name>Mg(2+)</name>
        <dbReference type="ChEBI" id="CHEBI:18420"/>
    </ligand>
</feature>
<organism evidence="10 11">
    <name type="scientific">Candidatus Harrisonbacteria bacterium CG10_big_fil_rev_8_21_14_0_10_38_8</name>
    <dbReference type="NCBI Taxonomy" id="1974582"/>
    <lineage>
        <taxon>Bacteria</taxon>
        <taxon>Candidatus Harrisoniibacteriota</taxon>
    </lineage>
</organism>
<proteinExistence type="inferred from homology"/>
<comment type="subcellular location">
    <subcellularLocation>
        <location evidence="7">Cytoplasm</location>
    </subcellularLocation>
</comment>
<dbReference type="SUPFAM" id="SSF52540">
    <property type="entry name" value="P-loop containing nucleoside triphosphate hydrolases"/>
    <property type="match status" value="1"/>
</dbReference>
<evidence type="ECO:0000256" key="6">
    <source>
        <dbReference type="ARBA" id="ARBA00023134"/>
    </source>
</evidence>